<keyword evidence="3" id="KW-0472">Membrane</keyword>
<dbReference type="PROSITE" id="PS50850">
    <property type="entry name" value="MFS"/>
    <property type="match status" value="1"/>
</dbReference>
<keyword evidence="6" id="KW-1185">Reference proteome</keyword>
<dbReference type="InterPro" id="IPR036259">
    <property type="entry name" value="MFS_trans_sf"/>
</dbReference>
<evidence type="ECO:0000256" key="3">
    <source>
        <dbReference type="SAM" id="Phobius"/>
    </source>
</evidence>
<feature type="transmembrane region" description="Helical" evidence="3">
    <location>
        <begin position="139"/>
        <end position="161"/>
    </location>
</feature>
<feature type="compositionally biased region" description="Polar residues" evidence="2">
    <location>
        <begin position="1"/>
        <end position="10"/>
    </location>
</feature>
<dbReference type="InterPro" id="IPR011701">
    <property type="entry name" value="MFS"/>
</dbReference>
<evidence type="ECO:0000259" key="4">
    <source>
        <dbReference type="PROSITE" id="PS50850"/>
    </source>
</evidence>
<feature type="transmembrane region" description="Helical" evidence="3">
    <location>
        <begin position="410"/>
        <end position="436"/>
    </location>
</feature>
<dbReference type="PANTHER" id="PTHR11360:SF293">
    <property type="entry name" value="HERMES, ISOFORM A"/>
    <property type="match status" value="1"/>
</dbReference>
<dbReference type="AlphaFoldDB" id="A0A9P0MQ84"/>
<dbReference type="OrthoDB" id="6499973at2759"/>
<evidence type="ECO:0000256" key="1">
    <source>
        <dbReference type="ARBA" id="ARBA00004141"/>
    </source>
</evidence>
<dbReference type="PANTHER" id="PTHR11360">
    <property type="entry name" value="MONOCARBOXYLATE TRANSPORTER"/>
    <property type="match status" value="1"/>
</dbReference>
<accession>A0A9P0MQ84</accession>
<feature type="transmembrane region" description="Helical" evidence="3">
    <location>
        <begin position="502"/>
        <end position="525"/>
    </location>
</feature>
<feature type="transmembrane region" description="Helical" evidence="3">
    <location>
        <begin position="537"/>
        <end position="559"/>
    </location>
</feature>
<feature type="transmembrane region" description="Helical" evidence="3">
    <location>
        <begin position="565"/>
        <end position="589"/>
    </location>
</feature>
<reference evidence="5" key="1">
    <citation type="submission" date="2022-01" db="EMBL/GenBank/DDBJ databases">
        <authorList>
            <person name="King R."/>
        </authorList>
    </citation>
    <scope>NUCLEOTIDE SEQUENCE</scope>
</reference>
<feature type="transmembrane region" description="Helical" evidence="3">
    <location>
        <begin position="448"/>
        <end position="465"/>
    </location>
</feature>
<feature type="region of interest" description="Disordered" evidence="2">
    <location>
        <begin position="1"/>
        <end position="23"/>
    </location>
</feature>
<dbReference type="GO" id="GO:0008028">
    <property type="term" value="F:monocarboxylic acid transmembrane transporter activity"/>
    <property type="evidence" value="ECO:0007669"/>
    <property type="project" value="TreeGrafter"/>
</dbReference>
<name>A0A9P0MQ84_NEZVI</name>
<dbReference type="EMBL" id="OV725081">
    <property type="protein sequence ID" value="CAH1400974.1"/>
    <property type="molecule type" value="Genomic_DNA"/>
</dbReference>
<evidence type="ECO:0000256" key="2">
    <source>
        <dbReference type="SAM" id="MobiDB-lite"/>
    </source>
</evidence>
<dbReference type="InterPro" id="IPR050327">
    <property type="entry name" value="Proton-linked_MCT"/>
</dbReference>
<feature type="domain" description="Major facilitator superfamily (MFS) profile" evidence="4">
    <location>
        <begin position="410"/>
        <end position="595"/>
    </location>
</feature>
<feature type="transmembrane region" description="Helical" evidence="3">
    <location>
        <begin position="109"/>
        <end position="133"/>
    </location>
</feature>
<dbReference type="GO" id="GO:0016020">
    <property type="term" value="C:membrane"/>
    <property type="evidence" value="ECO:0007669"/>
    <property type="project" value="UniProtKB-SubCell"/>
</dbReference>
<proteinExistence type="predicted"/>
<comment type="subcellular location">
    <subcellularLocation>
        <location evidence="1">Membrane</location>
        <topology evidence="1">Multi-pass membrane protein</topology>
    </subcellularLocation>
</comment>
<dbReference type="Pfam" id="PF07690">
    <property type="entry name" value="MFS_1"/>
    <property type="match status" value="2"/>
</dbReference>
<organism evidence="5 6">
    <name type="scientific">Nezara viridula</name>
    <name type="common">Southern green stink bug</name>
    <name type="synonym">Cimex viridulus</name>
    <dbReference type="NCBI Taxonomy" id="85310"/>
    <lineage>
        <taxon>Eukaryota</taxon>
        <taxon>Metazoa</taxon>
        <taxon>Ecdysozoa</taxon>
        <taxon>Arthropoda</taxon>
        <taxon>Hexapoda</taxon>
        <taxon>Insecta</taxon>
        <taxon>Pterygota</taxon>
        <taxon>Neoptera</taxon>
        <taxon>Paraneoptera</taxon>
        <taxon>Hemiptera</taxon>
        <taxon>Heteroptera</taxon>
        <taxon>Panheteroptera</taxon>
        <taxon>Pentatomomorpha</taxon>
        <taxon>Pentatomoidea</taxon>
        <taxon>Pentatomidae</taxon>
        <taxon>Pentatominae</taxon>
        <taxon>Nezara</taxon>
    </lineage>
</organism>
<evidence type="ECO:0000313" key="5">
    <source>
        <dbReference type="EMBL" id="CAH1400974.1"/>
    </source>
</evidence>
<feature type="transmembrane region" description="Helical" evidence="3">
    <location>
        <begin position="198"/>
        <end position="216"/>
    </location>
</feature>
<sequence length="595" mass="63915">MTGHASNSSPACPHKQRVENHQEVPDDEEWILVPPDGGRGWFILFGTLLINMLIPGTVKSFGVLFVEFLEVFDATPLVASWIPALCYFLYASIGPLTTYLSLKTSYKTVTIAGGLFASAGLILSCFATSIGYLYFSFGILVGLGAGLSFPPGIYLVTSYFVKYRGLANGVAISGSCIGSIIFPPFLRFLLQTYGYRGAVLIMGGLTLNVIIGALFYDPVEKHMKHVKITKEPANGETVPADKTVIDLSPTEEKGKEAVYIIKGPPRDQESEMPLLSQSMGSRKISTSAFKKSESARKISSASFGGRLMGSTGQISRKISAYNSPMQIGSTGQMARNYSVASNMSSSSLRYISTHFHGSTLVGLHPEFTSNADIEKPARKWWCCGSGGTDTEKDGKEKTVSPVWNLLRDPIYIIILISNATNAIGYVNFTILVPAYAQTLGFDKDMSSYLLSIISLTDLIGRIGGATLSDWIKLDKKVYYIGGFLVSGISLSMLPIFTTYSMISALCALFGLASGTYVGITAVIMADILGEKQLANSYGISLFVNGILQLIGPPICGVIYQQIGSYGPVIAGLGTVLVAGAAVWGVVPFLKKKPKT</sequence>
<dbReference type="Gene3D" id="1.20.1250.20">
    <property type="entry name" value="MFS general substrate transporter like domains"/>
    <property type="match status" value="2"/>
</dbReference>
<feature type="transmembrane region" description="Helical" evidence="3">
    <location>
        <begin position="78"/>
        <end position="102"/>
    </location>
</feature>
<evidence type="ECO:0000313" key="6">
    <source>
        <dbReference type="Proteomes" id="UP001152798"/>
    </source>
</evidence>
<keyword evidence="3" id="KW-0812">Transmembrane</keyword>
<dbReference type="SUPFAM" id="SSF103473">
    <property type="entry name" value="MFS general substrate transporter"/>
    <property type="match status" value="1"/>
</dbReference>
<feature type="transmembrane region" description="Helical" evidence="3">
    <location>
        <begin position="40"/>
        <end position="58"/>
    </location>
</feature>
<dbReference type="Proteomes" id="UP001152798">
    <property type="component" value="Chromosome 5"/>
</dbReference>
<dbReference type="CDD" id="cd17352">
    <property type="entry name" value="MFS_MCT_SLC16"/>
    <property type="match status" value="1"/>
</dbReference>
<protein>
    <recommendedName>
        <fullName evidence="4">Major facilitator superfamily (MFS) profile domain-containing protein</fullName>
    </recommendedName>
</protein>
<dbReference type="InterPro" id="IPR020846">
    <property type="entry name" value="MFS_dom"/>
</dbReference>
<feature type="transmembrane region" description="Helical" evidence="3">
    <location>
        <begin position="166"/>
        <end position="186"/>
    </location>
</feature>
<feature type="transmembrane region" description="Helical" evidence="3">
    <location>
        <begin position="477"/>
        <end position="496"/>
    </location>
</feature>
<gene>
    <name evidence="5" type="ORF">NEZAVI_LOCUS10096</name>
</gene>
<dbReference type="FunFam" id="1.20.1250.20:FF:000320">
    <property type="entry name" value="Monocarboxylate transporter"/>
    <property type="match status" value="1"/>
</dbReference>
<keyword evidence="3" id="KW-1133">Transmembrane helix</keyword>